<keyword evidence="1" id="KW-0732">Signal</keyword>
<organism evidence="3 4">
    <name type="scientific">Coniochaeta hoffmannii</name>
    <dbReference type="NCBI Taxonomy" id="91930"/>
    <lineage>
        <taxon>Eukaryota</taxon>
        <taxon>Fungi</taxon>
        <taxon>Dikarya</taxon>
        <taxon>Ascomycota</taxon>
        <taxon>Pezizomycotina</taxon>
        <taxon>Sordariomycetes</taxon>
        <taxon>Sordariomycetidae</taxon>
        <taxon>Coniochaetales</taxon>
        <taxon>Coniochaetaceae</taxon>
        <taxon>Coniochaeta</taxon>
    </lineage>
</organism>
<evidence type="ECO:0000313" key="3">
    <source>
        <dbReference type="EMBL" id="KAJ9158445.1"/>
    </source>
</evidence>
<gene>
    <name evidence="3" type="ORF">NKR19_g3316</name>
</gene>
<name>A0AA38S8Z9_9PEZI</name>
<feature type="signal peptide" evidence="1">
    <location>
        <begin position="1"/>
        <end position="21"/>
    </location>
</feature>
<feature type="chain" id="PRO_5041345721" description="Ecp2 effector protein-like domain-containing protein" evidence="1">
    <location>
        <begin position="22"/>
        <end position="177"/>
    </location>
</feature>
<dbReference type="Pfam" id="PF14856">
    <property type="entry name" value="Hce2"/>
    <property type="match status" value="1"/>
</dbReference>
<keyword evidence="4" id="KW-1185">Reference proteome</keyword>
<dbReference type="Proteomes" id="UP001174691">
    <property type="component" value="Unassembled WGS sequence"/>
</dbReference>
<protein>
    <recommendedName>
        <fullName evidence="2">Ecp2 effector protein-like domain-containing protein</fullName>
    </recommendedName>
</protein>
<dbReference type="EMBL" id="JANBVN010000036">
    <property type="protein sequence ID" value="KAJ9158445.1"/>
    <property type="molecule type" value="Genomic_DNA"/>
</dbReference>
<proteinExistence type="predicted"/>
<dbReference type="AlphaFoldDB" id="A0AA38S8Z9"/>
<evidence type="ECO:0000313" key="4">
    <source>
        <dbReference type="Proteomes" id="UP001174691"/>
    </source>
</evidence>
<feature type="domain" description="Ecp2 effector protein-like" evidence="2">
    <location>
        <begin position="52"/>
        <end position="158"/>
    </location>
</feature>
<reference evidence="3" key="1">
    <citation type="submission" date="2022-07" db="EMBL/GenBank/DDBJ databases">
        <title>Fungi with potential for degradation of polypropylene.</title>
        <authorList>
            <person name="Gostincar C."/>
        </authorList>
    </citation>
    <scope>NUCLEOTIDE SEQUENCE</scope>
    <source>
        <strain evidence="3">EXF-13287</strain>
    </source>
</reference>
<comment type="caution">
    <text evidence="3">The sequence shown here is derived from an EMBL/GenBank/DDBJ whole genome shotgun (WGS) entry which is preliminary data.</text>
</comment>
<evidence type="ECO:0000256" key="1">
    <source>
        <dbReference type="SAM" id="SignalP"/>
    </source>
</evidence>
<accession>A0AA38S8Z9</accession>
<dbReference type="InterPro" id="IPR029226">
    <property type="entry name" value="Ecp2-like"/>
</dbReference>
<evidence type="ECO:0000259" key="2">
    <source>
        <dbReference type="Pfam" id="PF14856"/>
    </source>
</evidence>
<sequence>MYLVVKSLAFLVLLHLAGSDASPLPELDPFGNDTLPHSSRITTPFFHGADVCGDSTFEDTTSGTAPLVSDCMIMADNIAVVNLENGSDGGKQTWGVENFFKQQHQLIQFGTCAFGVQGGKVGDAHFWIGNQDIIDLMHTSVARFGASGRVGAKGQMMCKPMGAFPVLVTWGIYHNPK</sequence>